<keyword evidence="2" id="KW-1185">Reference proteome</keyword>
<reference evidence="1" key="2">
    <citation type="submission" date="2015-06" db="UniProtKB">
        <authorList>
            <consortium name="EnsemblProtists"/>
        </authorList>
    </citation>
    <scope>IDENTIFICATION</scope>
    <source>
        <strain evidence="1">Emoy2</strain>
    </source>
</reference>
<sequence>MRPCKDVGRAFSATLDSVYNTDLVVARPSSHAWSEAVGQGCHWNRLITEFFLYGQRTSHRTFLYCGLQHATIRGPVFLACRPRVVGWRLLSLQTLHYTKMRYLAMRLQSHVAVYCTACDTGRTVFEVADGEDFRTDSVGPALTGLPCIGG</sequence>
<dbReference type="InParanoid" id="M4BJ81"/>
<reference evidence="2" key="1">
    <citation type="journal article" date="2010" name="Science">
        <title>Signatures of adaptation to obligate biotrophy in the Hyaloperonospora arabidopsidis genome.</title>
        <authorList>
            <person name="Baxter L."/>
            <person name="Tripathy S."/>
            <person name="Ishaque N."/>
            <person name="Boot N."/>
            <person name="Cabral A."/>
            <person name="Kemen E."/>
            <person name="Thines M."/>
            <person name="Ah-Fong A."/>
            <person name="Anderson R."/>
            <person name="Badejoko W."/>
            <person name="Bittner-Eddy P."/>
            <person name="Boore J.L."/>
            <person name="Chibucos M.C."/>
            <person name="Coates M."/>
            <person name="Dehal P."/>
            <person name="Delehaunty K."/>
            <person name="Dong S."/>
            <person name="Downton P."/>
            <person name="Dumas B."/>
            <person name="Fabro G."/>
            <person name="Fronick C."/>
            <person name="Fuerstenberg S.I."/>
            <person name="Fulton L."/>
            <person name="Gaulin E."/>
            <person name="Govers F."/>
            <person name="Hughes L."/>
            <person name="Humphray S."/>
            <person name="Jiang R.H."/>
            <person name="Judelson H."/>
            <person name="Kamoun S."/>
            <person name="Kyung K."/>
            <person name="Meijer H."/>
            <person name="Minx P."/>
            <person name="Morris P."/>
            <person name="Nelson J."/>
            <person name="Phuntumart V."/>
            <person name="Qutob D."/>
            <person name="Rehmany A."/>
            <person name="Rougon-Cardoso A."/>
            <person name="Ryden P."/>
            <person name="Torto-Alalibo T."/>
            <person name="Studholme D."/>
            <person name="Wang Y."/>
            <person name="Win J."/>
            <person name="Wood J."/>
            <person name="Clifton S.W."/>
            <person name="Rogers J."/>
            <person name="Van den Ackerveken G."/>
            <person name="Jones J.D."/>
            <person name="McDowell J.M."/>
            <person name="Beynon J."/>
            <person name="Tyler B.M."/>
        </authorList>
    </citation>
    <scope>NUCLEOTIDE SEQUENCE [LARGE SCALE GENOMIC DNA]</scope>
    <source>
        <strain evidence="2">Emoy2</strain>
    </source>
</reference>
<proteinExistence type="predicted"/>
<dbReference type="HOGENOM" id="CLU_1744026_0_0_1"/>
<dbReference type="Proteomes" id="UP000011713">
    <property type="component" value="Unassembled WGS sequence"/>
</dbReference>
<dbReference type="VEuPathDB" id="FungiDB:HpaG806459"/>
<organism evidence="1 2">
    <name type="scientific">Hyaloperonospora arabidopsidis (strain Emoy2)</name>
    <name type="common">Downy mildew agent</name>
    <name type="synonym">Peronospora arabidopsidis</name>
    <dbReference type="NCBI Taxonomy" id="559515"/>
    <lineage>
        <taxon>Eukaryota</taxon>
        <taxon>Sar</taxon>
        <taxon>Stramenopiles</taxon>
        <taxon>Oomycota</taxon>
        <taxon>Peronosporomycetes</taxon>
        <taxon>Peronosporales</taxon>
        <taxon>Peronosporaceae</taxon>
        <taxon>Hyaloperonospora</taxon>
    </lineage>
</organism>
<dbReference type="EnsemblProtists" id="HpaT806459">
    <property type="protein sequence ID" value="HpaP806459"/>
    <property type="gene ID" value="HpaG806459"/>
</dbReference>
<accession>M4BJ81</accession>
<evidence type="ECO:0000313" key="2">
    <source>
        <dbReference type="Proteomes" id="UP000011713"/>
    </source>
</evidence>
<name>M4BJ81_HYAAE</name>
<evidence type="ECO:0000313" key="1">
    <source>
        <dbReference type="EnsemblProtists" id="HpaP806459"/>
    </source>
</evidence>
<dbReference type="AlphaFoldDB" id="M4BJ81"/>
<dbReference type="EMBL" id="JH598312">
    <property type="status" value="NOT_ANNOTATED_CDS"/>
    <property type="molecule type" value="Genomic_DNA"/>
</dbReference>
<protein>
    <submittedName>
        <fullName evidence="1">Uncharacterized protein</fullName>
    </submittedName>
</protein>